<organism evidence="1 2">
    <name type="scientific">Sorangium cellulosum</name>
    <name type="common">Polyangium cellulosum</name>
    <dbReference type="NCBI Taxonomy" id="56"/>
    <lineage>
        <taxon>Bacteria</taxon>
        <taxon>Pseudomonadati</taxon>
        <taxon>Myxococcota</taxon>
        <taxon>Polyangia</taxon>
        <taxon>Polyangiales</taxon>
        <taxon>Polyangiaceae</taxon>
        <taxon>Sorangium</taxon>
    </lineage>
</organism>
<dbReference type="Proteomes" id="UP000075420">
    <property type="component" value="Unassembled WGS sequence"/>
</dbReference>
<evidence type="ECO:0008006" key="3">
    <source>
        <dbReference type="Google" id="ProtNLM"/>
    </source>
</evidence>
<dbReference type="Gene3D" id="3.20.20.410">
    <property type="entry name" value="Protein of unknown function UPF0759"/>
    <property type="match status" value="1"/>
</dbReference>
<evidence type="ECO:0000313" key="1">
    <source>
        <dbReference type="EMBL" id="KYF52990.1"/>
    </source>
</evidence>
<dbReference type="Pfam" id="PF01904">
    <property type="entry name" value="DUF72"/>
    <property type="match status" value="1"/>
</dbReference>
<proteinExistence type="predicted"/>
<dbReference type="InterPro" id="IPR002763">
    <property type="entry name" value="DUF72"/>
</dbReference>
<sequence length="216" mass="24207">MITVGCAGFPVPATRYFREFMFVEVQETHVSLPGPGTIRRWRREAPVGFRFALLGPREIGQEGFRDGKVIETALKSIEAVADELEAKSAVFVGPPEFTPTRANKAILREFLVNVKKRFDRVVFEPPPGWDPDESDELTQEVGALAARDPLTAGLSRLKVAYYRLHGPAGHKSRYEDPAIERLAEIARGAKHDDATYVFTNVDMFADAKRFKKAMKL</sequence>
<accession>A0A150PBF2</accession>
<comment type="caution">
    <text evidence="1">The sequence shown here is derived from an EMBL/GenBank/DDBJ whole genome shotgun (WGS) entry which is preliminary data.</text>
</comment>
<dbReference type="PANTHER" id="PTHR30348:SF4">
    <property type="entry name" value="DUF72 DOMAIN-CONTAINING PROTEIN"/>
    <property type="match status" value="1"/>
</dbReference>
<dbReference type="AlphaFoldDB" id="A0A150PBF2"/>
<dbReference type="EMBL" id="JELY01002310">
    <property type="protein sequence ID" value="KYF52990.1"/>
    <property type="molecule type" value="Genomic_DNA"/>
</dbReference>
<reference evidence="1 2" key="1">
    <citation type="submission" date="2014-02" db="EMBL/GenBank/DDBJ databases">
        <title>The small core and large imbalanced accessory genome model reveals a collaborative survival strategy of Sorangium cellulosum strains in nature.</title>
        <authorList>
            <person name="Han K."/>
            <person name="Peng R."/>
            <person name="Blom J."/>
            <person name="Li Y.-Z."/>
        </authorList>
    </citation>
    <scope>NUCLEOTIDE SEQUENCE [LARGE SCALE GENOMIC DNA]</scope>
    <source>
        <strain evidence="1 2">So0157-25</strain>
    </source>
</reference>
<dbReference type="SUPFAM" id="SSF117396">
    <property type="entry name" value="TM1631-like"/>
    <property type="match status" value="1"/>
</dbReference>
<dbReference type="PANTHER" id="PTHR30348">
    <property type="entry name" value="UNCHARACTERIZED PROTEIN YECE"/>
    <property type="match status" value="1"/>
</dbReference>
<name>A0A150PBF2_SORCE</name>
<gene>
    <name evidence="1" type="ORF">BE08_01100</name>
</gene>
<evidence type="ECO:0000313" key="2">
    <source>
        <dbReference type="Proteomes" id="UP000075420"/>
    </source>
</evidence>
<protein>
    <recommendedName>
        <fullName evidence="3">DUF72 domain-containing protein</fullName>
    </recommendedName>
</protein>
<dbReference type="InterPro" id="IPR036520">
    <property type="entry name" value="UPF0759_sf"/>
</dbReference>